<evidence type="ECO:0000256" key="1">
    <source>
        <dbReference type="SAM" id="MobiDB-lite"/>
    </source>
</evidence>
<organism evidence="2 3">
    <name type="scientific">Piloderma croceum (strain F 1598)</name>
    <dbReference type="NCBI Taxonomy" id="765440"/>
    <lineage>
        <taxon>Eukaryota</taxon>
        <taxon>Fungi</taxon>
        <taxon>Dikarya</taxon>
        <taxon>Basidiomycota</taxon>
        <taxon>Agaricomycotina</taxon>
        <taxon>Agaricomycetes</taxon>
        <taxon>Agaricomycetidae</taxon>
        <taxon>Atheliales</taxon>
        <taxon>Atheliaceae</taxon>
        <taxon>Piloderma</taxon>
    </lineage>
</organism>
<dbReference type="OrthoDB" id="3208495at2759"/>
<evidence type="ECO:0000313" key="3">
    <source>
        <dbReference type="Proteomes" id="UP000054166"/>
    </source>
</evidence>
<evidence type="ECO:0000313" key="2">
    <source>
        <dbReference type="EMBL" id="KIM72141.1"/>
    </source>
</evidence>
<feature type="region of interest" description="Disordered" evidence="1">
    <location>
        <begin position="432"/>
        <end position="451"/>
    </location>
</feature>
<dbReference type="Pfam" id="PF18759">
    <property type="entry name" value="Plavaka"/>
    <property type="match status" value="1"/>
</dbReference>
<keyword evidence="3" id="KW-1185">Reference proteome</keyword>
<dbReference type="Proteomes" id="UP000054166">
    <property type="component" value="Unassembled WGS sequence"/>
</dbReference>
<feature type="compositionally biased region" description="Acidic residues" evidence="1">
    <location>
        <begin position="751"/>
        <end position="760"/>
    </location>
</feature>
<feature type="region of interest" description="Disordered" evidence="1">
    <location>
        <begin position="737"/>
        <end position="760"/>
    </location>
</feature>
<dbReference type="InParanoid" id="A0A0C3EWL6"/>
<dbReference type="STRING" id="765440.A0A0C3EWL6"/>
<dbReference type="EMBL" id="KN833159">
    <property type="protein sequence ID" value="KIM72141.1"/>
    <property type="molecule type" value="Genomic_DNA"/>
</dbReference>
<protein>
    <submittedName>
        <fullName evidence="2">Uncharacterized protein</fullName>
    </submittedName>
</protein>
<dbReference type="HOGENOM" id="CLU_002498_4_1_1"/>
<name>A0A0C3EWL6_PILCF</name>
<accession>A0A0C3EWL6</accession>
<gene>
    <name evidence="2" type="ORF">PILCRDRAFT_16406</name>
</gene>
<reference evidence="3" key="2">
    <citation type="submission" date="2015-01" db="EMBL/GenBank/DDBJ databases">
        <title>Evolutionary Origins and Diversification of the Mycorrhizal Mutualists.</title>
        <authorList>
            <consortium name="DOE Joint Genome Institute"/>
            <consortium name="Mycorrhizal Genomics Consortium"/>
            <person name="Kohler A."/>
            <person name="Kuo A."/>
            <person name="Nagy L.G."/>
            <person name="Floudas D."/>
            <person name="Copeland A."/>
            <person name="Barry K.W."/>
            <person name="Cichocki N."/>
            <person name="Veneault-Fourrey C."/>
            <person name="LaButti K."/>
            <person name="Lindquist E.A."/>
            <person name="Lipzen A."/>
            <person name="Lundell T."/>
            <person name="Morin E."/>
            <person name="Murat C."/>
            <person name="Riley R."/>
            <person name="Ohm R."/>
            <person name="Sun H."/>
            <person name="Tunlid A."/>
            <person name="Henrissat B."/>
            <person name="Grigoriev I.V."/>
            <person name="Hibbett D.S."/>
            <person name="Martin F."/>
        </authorList>
    </citation>
    <scope>NUCLEOTIDE SEQUENCE [LARGE SCALE GENOMIC DNA]</scope>
    <source>
        <strain evidence="3">F 1598</strain>
    </source>
</reference>
<dbReference type="InterPro" id="IPR041078">
    <property type="entry name" value="Plavaka"/>
</dbReference>
<feature type="compositionally biased region" description="Basic and acidic residues" evidence="1">
    <location>
        <begin position="739"/>
        <end position="750"/>
    </location>
</feature>
<dbReference type="AlphaFoldDB" id="A0A0C3EWL6"/>
<proteinExistence type="predicted"/>
<sequence>MWTLSEFKDLPREPGCDLPQVIAALMFWSDATQLTVFGNAKLWPLYMFFGNESKYRHCKPTCHLCEHIAYFQMLPDSFKEFASSQTAGGKAPSSAFMTHCHHKFFHEQWKVILDDNFIEAWKHGIVILCPDGIMRQFYPRIFSYSADYPEKILIASIHNLGAHPCPHCLIPLDRVHNLSMARDMSQQRSLIRTDDSQQRYKVTAARQKIYGKHYQVNSAAIETLLRQESLVPTENAFSNRLSPFGFNLFSMLLPDLMQLGVWQAIFIHLMRILQSLNEDLLIELYRHYQEIPSFGRDTIRHFSANSSKMKKMAAHDFENLLQCSIAVFEGLLPEPHNQAVMKLLFTMAHWHALAKLRMHNDLSLDIMDAVTVSLGKSCIENMMLGFATKPKKSTSKSHMAASDETLVTSSSSASAVQTSINSDSTLGATATPVLDGRLSNPPAVSKVSTKSTGAGRCDKTLNLSTFKCHSLGDYARTIHIHGTTDSYSTEPGELEHRSSKARYTRTSHKCFVKQMTQIKCCQARLHRICAKHPKSNQKMNEDTTMSPEAHHVIKKFQNFPEDNTLFVQKNNGDPAVKDFVLKLKDHILRRITEGSAPGVSGTDAGTGVPDNIRQATANLDRVFIKSNSFAKEKARRDGIGLSRLAKDTPDWAYYHVNRFVDCDMVMRYHIGLAAGHVSSTINVRTDDAPAMTHFNELASTEIGKVWTYKTSTNNNNSTDSTHTLQFVVDEDGDNAELGFENRKDNLLEGDAKEDDNEDEQ</sequence>
<reference evidence="2 3" key="1">
    <citation type="submission" date="2014-04" db="EMBL/GenBank/DDBJ databases">
        <authorList>
            <consortium name="DOE Joint Genome Institute"/>
            <person name="Kuo A."/>
            <person name="Tarkka M."/>
            <person name="Buscot F."/>
            <person name="Kohler A."/>
            <person name="Nagy L.G."/>
            <person name="Floudas D."/>
            <person name="Copeland A."/>
            <person name="Barry K.W."/>
            <person name="Cichocki N."/>
            <person name="Veneault-Fourrey C."/>
            <person name="LaButti K."/>
            <person name="Lindquist E.A."/>
            <person name="Lipzen A."/>
            <person name="Lundell T."/>
            <person name="Morin E."/>
            <person name="Murat C."/>
            <person name="Sun H."/>
            <person name="Tunlid A."/>
            <person name="Henrissat B."/>
            <person name="Grigoriev I.V."/>
            <person name="Hibbett D.S."/>
            <person name="Martin F."/>
            <person name="Nordberg H.P."/>
            <person name="Cantor M.N."/>
            <person name="Hua S.X."/>
        </authorList>
    </citation>
    <scope>NUCLEOTIDE SEQUENCE [LARGE SCALE GENOMIC DNA]</scope>
    <source>
        <strain evidence="2 3">F 1598</strain>
    </source>
</reference>